<feature type="domain" description="DinB-like" evidence="1">
    <location>
        <begin position="16"/>
        <end position="137"/>
    </location>
</feature>
<evidence type="ECO:0000313" key="2">
    <source>
        <dbReference type="EMBL" id="AJI24640.1"/>
    </source>
</evidence>
<dbReference type="AlphaFoldDB" id="A0A0B6AIC8"/>
<proteinExistence type="predicted"/>
<dbReference type="HOGENOM" id="CLU_138368_0_0_9"/>
<name>A0A0B6AIC8_PRIM2</name>
<evidence type="ECO:0000259" key="1">
    <source>
        <dbReference type="Pfam" id="PF12867"/>
    </source>
</evidence>
<evidence type="ECO:0000313" key="3">
    <source>
        <dbReference type="Proteomes" id="UP000031829"/>
    </source>
</evidence>
<dbReference type="Gene3D" id="1.20.120.450">
    <property type="entry name" value="dinb family like domain"/>
    <property type="match status" value="1"/>
</dbReference>
<gene>
    <name evidence="2" type="ORF">BG04_4508</name>
</gene>
<organism evidence="2 3">
    <name type="scientific">Priestia megaterium (strain ATCC 14581 / DSM 32 / CCUG 1817 / JCM 2506 / NBRC 15308 / NCIMB 9376 / NCTC 10342 / NRRL B-14308 / VKM B-512 / Ford 19)</name>
    <name type="common">Bacillus megaterium</name>
    <dbReference type="NCBI Taxonomy" id="1348623"/>
    <lineage>
        <taxon>Bacteria</taxon>
        <taxon>Bacillati</taxon>
        <taxon>Bacillota</taxon>
        <taxon>Bacilli</taxon>
        <taxon>Bacillales</taxon>
        <taxon>Bacillaceae</taxon>
        <taxon>Priestia</taxon>
    </lineage>
</organism>
<dbReference type="RefSeq" id="WP_034652464.1">
    <property type="nucleotide sequence ID" value="NZ_BCVB01000005.1"/>
</dbReference>
<dbReference type="KEGG" id="bmeg:BG04_4508"/>
<dbReference type="InterPro" id="IPR024775">
    <property type="entry name" value="DinB-like"/>
</dbReference>
<protein>
    <submittedName>
        <fullName evidence="2">DinB superfamily protein</fullName>
    </submittedName>
</protein>
<dbReference type="SUPFAM" id="SSF109854">
    <property type="entry name" value="DinB/YfiT-like putative metalloenzymes"/>
    <property type="match status" value="1"/>
</dbReference>
<accession>A0A0B6AIC8</accession>
<dbReference type="Pfam" id="PF12867">
    <property type="entry name" value="DinB_2"/>
    <property type="match status" value="1"/>
</dbReference>
<dbReference type="Proteomes" id="UP000031829">
    <property type="component" value="Chromosome"/>
</dbReference>
<reference evidence="2 3" key="1">
    <citation type="journal article" date="2015" name="Genome Announc.">
        <title>Complete genome sequences for 35 biothreat assay-relevant bacillus species.</title>
        <authorList>
            <person name="Johnson S.L."/>
            <person name="Daligault H.E."/>
            <person name="Davenport K.W."/>
            <person name="Jaissle J."/>
            <person name="Frey K.G."/>
            <person name="Ladner J.T."/>
            <person name="Broomall S.M."/>
            <person name="Bishop-Lilly K.A."/>
            <person name="Bruce D.C."/>
            <person name="Gibbons H.S."/>
            <person name="Coyne S.R."/>
            <person name="Lo C.C."/>
            <person name="Meincke L."/>
            <person name="Munk A.C."/>
            <person name="Koroleva G.I."/>
            <person name="Rosenzweig C.N."/>
            <person name="Palacios G.F."/>
            <person name="Redden C.L."/>
            <person name="Minogue T.D."/>
            <person name="Chain P.S."/>
        </authorList>
    </citation>
    <scope>NUCLEOTIDE SEQUENCE [LARGE SCALE GENOMIC DNA]</scope>
    <source>
        <strain evidence="3">ATCC 14581 / DSM 32 / JCM 2506 / NBRC 15308 / NCIMB 9376 / NCTC 10342 / NRRL B-14308 / VKM B-512</strain>
    </source>
</reference>
<dbReference type="GeneID" id="93642510"/>
<dbReference type="EMBL" id="CP009920">
    <property type="protein sequence ID" value="AJI24640.1"/>
    <property type="molecule type" value="Genomic_DNA"/>
</dbReference>
<dbReference type="InterPro" id="IPR034660">
    <property type="entry name" value="DinB/YfiT-like"/>
</dbReference>
<sequence length="156" mass="18326">MNSYCEMVFNQINVNIHSLTAIINDVTEEELAYRPLPHKRSIQELLQHLCLICSADYYISLGYSAAKMNDFYLQHPAYTKLELKAALVEGFNQLKAVYSSFDEQKLFSLQTSYWGCTYTCFEWLLEIQSHLYHHRAELYTLLTCYRRNGLDVVLFE</sequence>